<evidence type="ECO:0000313" key="4">
    <source>
        <dbReference type="Proteomes" id="UP000282002"/>
    </source>
</evidence>
<dbReference type="Gene3D" id="3.30.450.40">
    <property type="match status" value="1"/>
</dbReference>
<dbReference type="Gene3D" id="1.10.10.60">
    <property type="entry name" value="Homeodomain-like"/>
    <property type="match status" value="1"/>
</dbReference>
<dbReference type="SUPFAM" id="SSF55781">
    <property type="entry name" value="GAF domain-like"/>
    <property type="match status" value="1"/>
</dbReference>
<evidence type="ECO:0000259" key="2">
    <source>
        <dbReference type="Pfam" id="PF02954"/>
    </source>
</evidence>
<dbReference type="Pfam" id="PF02954">
    <property type="entry name" value="HTH_8"/>
    <property type="match status" value="1"/>
</dbReference>
<organism evidence="3 4">
    <name type="scientific">Tabrizicola piscis</name>
    <dbReference type="NCBI Taxonomy" id="2494374"/>
    <lineage>
        <taxon>Bacteria</taxon>
        <taxon>Pseudomonadati</taxon>
        <taxon>Pseudomonadota</taxon>
        <taxon>Alphaproteobacteria</taxon>
        <taxon>Rhodobacterales</taxon>
        <taxon>Paracoccaceae</taxon>
        <taxon>Tabrizicola</taxon>
    </lineage>
</organism>
<dbReference type="OrthoDB" id="9805953at2"/>
<proteinExistence type="predicted"/>
<dbReference type="SUPFAM" id="SSF46689">
    <property type="entry name" value="Homeodomain-like"/>
    <property type="match status" value="1"/>
</dbReference>
<dbReference type="KEGG" id="taw:EI545_19385"/>
<dbReference type="PRINTS" id="PR01590">
    <property type="entry name" value="HTHFIS"/>
</dbReference>
<dbReference type="Pfam" id="PF01590">
    <property type="entry name" value="GAF"/>
    <property type="match status" value="1"/>
</dbReference>
<dbReference type="InterPro" id="IPR029016">
    <property type="entry name" value="GAF-like_dom_sf"/>
</dbReference>
<keyword evidence="4" id="KW-1185">Reference proteome</keyword>
<gene>
    <name evidence="3" type="ORF">EI545_19385</name>
</gene>
<protein>
    <submittedName>
        <fullName evidence="3">GAF domain-containing protein</fullName>
    </submittedName>
</protein>
<feature type="domain" description="DNA binding HTH" evidence="2">
    <location>
        <begin position="280"/>
        <end position="319"/>
    </location>
</feature>
<dbReference type="EMBL" id="CP034328">
    <property type="protein sequence ID" value="AZL60794.1"/>
    <property type="molecule type" value="Genomic_DNA"/>
</dbReference>
<dbReference type="AlphaFoldDB" id="A0A3S8UB05"/>
<dbReference type="InterPro" id="IPR003018">
    <property type="entry name" value="GAF"/>
</dbReference>
<evidence type="ECO:0000313" key="3">
    <source>
        <dbReference type="EMBL" id="AZL60794.1"/>
    </source>
</evidence>
<dbReference type="RefSeq" id="WP_125327006.1">
    <property type="nucleotide sequence ID" value="NZ_CP034328.1"/>
</dbReference>
<sequence length="325" mass="33934">MAKAPTAKAGDHVERVIGTLNSGSAAARSRLAASWQRSWLKHGLDPGLGAAAPEVDGDRLRVGREELAEVLAVAAPKLDDLFAMIGHCGCGILLTDAKGLVIDARAGAADADVFRAWGLAPGADWSEAAQGTNGIGTSLAEERALTIHRDQHYLAQNIGMSCIDAPVFGPDGGLIAALDVSSARADQTEGFNRLIEAMVTRVAQAIEADLFRNAFPKHRIVLASGADPASAAFLAVDGDDVVVGATREARRRHGLEPTGLIRPRPVVDLLGREGGPTGLEGAERAAVIRALTRAGGNVSEAARALGLGRATLYRRMKRLGIDERG</sequence>
<reference evidence="3 4" key="1">
    <citation type="submission" date="2018-12" db="EMBL/GenBank/DDBJ databases">
        <title>Complete genome sequencing of Tabrizicola sp. K13M18.</title>
        <authorList>
            <person name="Bae J.-W."/>
        </authorList>
    </citation>
    <scope>NUCLEOTIDE SEQUENCE [LARGE SCALE GENOMIC DNA]</scope>
    <source>
        <strain evidence="3 4">K13M18</strain>
    </source>
</reference>
<dbReference type="InterPro" id="IPR009057">
    <property type="entry name" value="Homeodomain-like_sf"/>
</dbReference>
<dbReference type="GO" id="GO:0043565">
    <property type="term" value="F:sequence-specific DNA binding"/>
    <property type="evidence" value="ECO:0007669"/>
    <property type="project" value="InterPro"/>
</dbReference>
<feature type="domain" description="GAF" evidence="1">
    <location>
        <begin position="78"/>
        <end position="206"/>
    </location>
</feature>
<dbReference type="Proteomes" id="UP000282002">
    <property type="component" value="Chromosome"/>
</dbReference>
<name>A0A3S8UB05_9RHOB</name>
<dbReference type="InterPro" id="IPR002197">
    <property type="entry name" value="HTH_Fis"/>
</dbReference>
<evidence type="ECO:0000259" key="1">
    <source>
        <dbReference type="Pfam" id="PF01590"/>
    </source>
</evidence>
<accession>A0A3S8UB05</accession>